<feature type="signal peptide" evidence="1">
    <location>
        <begin position="1"/>
        <end position="35"/>
    </location>
</feature>
<organism evidence="2 3">
    <name type="scientific">Corynespora cassiicola Philippines</name>
    <dbReference type="NCBI Taxonomy" id="1448308"/>
    <lineage>
        <taxon>Eukaryota</taxon>
        <taxon>Fungi</taxon>
        <taxon>Dikarya</taxon>
        <taxon>Ascomycota</taxon>
        <taxon>Pezizomycotina</taxon>
        <taxon>Dothideomycetes</taxon>
        <taxon>Pleosporomycetidae</taxon>
        <taxon>Pleosporales</taxon>
        <taxon>Corynesporascaceae</taxon>
        <taxon>Corynespora</taxon>
    </lineage>
</organism>
<protein>
    <recommendedName>
        <fullName evidence="4">Secreted peptide</fullName>
    </recommendedName>
</protein>
<keyword evidence="1" id="KW-0732">Signal</keyword>
<name>A0A2T2NEV1_CORCC</name>
<dbReference type="EMBL" id="KZ678139">
    <property type="protein sequence ID" value="PSN63962.1"/>
    <property type="molecule type" value="Genomic_DNA"/>
</dbReference>
<gene>
    <name evidence="2" type="ORF">BS50DRAFT_576596</name>
</gene>
<feature type="chain" id="PRO_5015430255" description="Secreted peptide" evidence="1">
    <location>
        <begin position="36"/>
        <end position="88"/>
    </location>
</feature>
<dbReference type="AlphaFoldDB" id="A0A2T2NEV1"/>
<sequence length="88" mass="9673">MHHPLHSWLPALALALLLLLLLLLFEPLHFPHTKGSDPLFGRAWKHKRRETCHTYLTRGGGYMCVCVRACAGCGRTGRNTGQAGGLVA</sequence>
<accession>A0A2T2NEV1</accession>
<keyword evidence="3" id="KW-1185">Reference proteome</keyword>
<dbReference type="Proteomes" id="UP000240883">
    <property type="component" value="Unassembled WGS sequence"/>
</dbReference>
<evidence type="ECO:0000256" key="1">
    <source>
        <dbReference type="SAM" id="SignalP"/>
    </source>
</evidence>
<evidence type="ECO:0000313" key="2">
    <source>
        <dbReference type="EMBL" id="PSN63962.1"/>
    </source>
</evidence>
<evidence type="ECO:0000313" key="3">
    <source>
        <dbReference type="Proteomes" id="UP000240883"/>
    </source>
</evidence>
<proteinExistence type="predicted"/>
<reference evidence="2 3" key="1">
    <citation type="journal article" date="2018" name="Front. Microbiol.">
        <title>Genome-Wide Analysis of Corynespora cassiicola Leaf Fall Disease Putative Effectors.</title>
        <authorList>
            <person name="Lopez D."/>
            <person name="Ribeiro S."/>
            <person name="Label P."/>
            <person name="Fumanal B."/>
            <person name="Venisse J.S."/>
            <person name="Kohler A."/>
            <person name="de Oliveira R.R."/>
            <person name="Labutti K."/>
            <person name="Lipzen A."/>
            <person name="Lail K."/>
            <person name="Bauer D."/>
            <person name="Ohm R.A."/>
            <person name="Barry K.W."/>
            <person name="Spatafora J."/>
            <person name="Grigoriev I.V."/>
            <person name="Martin F.M."/>
            <person name="Pujade-Renaud V."/>
        </authorList>
    </citation>
    <scope>NUCLEOTIDE SEQUENCE [LARGE SCALE GENOMIC DNA]</scope>
    <source>
        <strain evidence="2 3">Philippines</strain>
    </source>
</reference>
<evidence type="ECO:0008006" key="4">
    <source>
        <dbReference type="Google" id="ProtNLM"/>
    </source>
</evidence>